<evidence type="ECO:0000256" key="9">
    <source>
        <dbReference type="ARBA" id="ARBA00023315"/>
    </source>
</evidence>
<dbReference type="GO" id="GO:0042393">
    <property type="term" value="F:histone binding"/>
    <property type="evidence" value="ECO:0007669"/>
    <property type="project" value="InterPro"/>
</dbReference>
<dbReference type="Pfam" id="PF00583">
    <property type="entry name" value="Acetyltransf_1"/>
    <property type="match status" value="1"/>
</dbReference>
<evidence type="ECO:0000256" key="3">
    <source>
        <dbReference type="ARBA" id="ARBA00013184"/>
    </source>
</evidence>
<feature type="domain" description="N-acetyltransferase" evidence="15">
    <location>
        <begin position="155"/>
        <end position="328"/>
    </location>
</feature>
<dbReference type="SUPFAM" id="SSF55729">
    <property type="entry name" value="Acyl-CoA N-acyltransferases (Nat)"/>
    <property type="match status" value="1"/>
</dbReference>
<organism evidence="16 17">
    <name type="scientific">Dinoponera quadriceps</name>
    <name type="common">South American ant</name>
    <dbReference type="NCBI Taxonomy" id="609295"/>
    <lineage>
        <taxon>Eukaryota</taxon>
        <taxon>Metazoa</taxon>
        <taxon>Ecdysozoa</taxon>
        <taxon>Arthropoda</taxon>
        <taxon>Hexapoda</taxon>
        <taxon>Insecta</taxon>
        <taxon>Pterygota</taxon>
        <taxon>Neoptera</taxon>
        <taxon>Endopterygota</taxon>
        <taxon>Hymenoptera</taxon>
        <taxon>Apocrita</taxon>
        <taxon>Aculeata</taxon>
        <taxon>Formicoidea</taxon>
        <taxon>Formicidae</taxon>
        <taxon>Ponerinae</taxon>
        <taxon>Ponerini</taxon>
        <taxon>Dinoponera</taxon>
    </lineage>
</organism>
<feature type="active site" description="Proton donor/acceptor" evidence="12">
    <location>
        <position position="266"/>
    </location>
</feature>
<dbReference type="Proteomes" id="UP000515204">
    <property type="component" value="Unplaced"/>
</dbReference>
<dbReference type="Pfam" id="PF21183">
    <property type="entry name" value="HAT1_C"/>
    <property type="match status" value="1"/>
</dbReference>
<dbReference type="Gene3D" id="1.10.10.390">
    <property type="match status" value="1"/>
</dbReference>
<evidence type="ECO:0000256" key="5">
    <source>
        <dbReference type="ARBA" id="ARBA00022679"/>
    </source>
</evidence>
<dbReference type="PROSITE" id="PS51186">
    <property type="entry name" value="GNAT"/>
    <property type="match status" value="1"/>
</dbReference>
<dbReference type="CDD" id="cd04301">
    <property type="entry name" value="NAT_SF"/>
    <property type="match status" value="1"/>
</dbReference>
<dbReference type="Gene3D" id="3.90.360.10">
    <property type="entry name" value="Histone acetyl transferase 1 (HAT1), N-terminal domain"/>
    <property type="match status" value="1"/>
</dbReference>
<dbReference type="GO" id="GO:0000781">
    <property type="term" value="C:chromosome, telomeric region"/>
    <property type="evidence" value="ECO:0007669"/>
    <property type="project" value="GOC"/>
</dbReference>
<sequence>MENLKTIQDARLKKFMIDSNDALEFKLIRNIEDLDSEEAVFKPEMSHQVFGAMETIFGYCDLKVQLYYTAGCLETFLGMTYTEKASDLDFKGVEPDKVLTKMAEKLAPNVHYSLDTFISALKKDDTFKPEGELLYSFTINDNGTARQFEVYKADINCKKFKEYHQRVQTFLLWYIDAANFIDIDDEQWSYFNMFEKYTTSTGASRYGTVGFVTVYRYYAYPQHIRPRIAQVVILPPFRQMGLGTQLLQAIYREYVGMNEVKDITVEDPSVTFQRIRNYVDAVNCSTLPSFKREHLMQGFNNQMAIEAREKFKINKKQARTVYEILRLRATNVVNEEEYRAYRLDVKRRLNIPYKRKENDEKKLERALMYVDKRVNPLPPLEQRVQILDKEYRFLEEEYKRIIQRLEDAPEL</sequence>
<keyword evidence="8" id="KW-0539">Nucleus</keyword>
<gene>
    <name evidence="17" type="primary">LOC106741874</name>
</gene>
<feature type="region of interest" description="Interaction with histone H4 N-terminus" evidence="13">
    <location>
        <begin position="215"/>
        <end position="217"/>
    </location>
</feature>
<dbReference type="PANTHER" id="PTHR12046">
    <property type="entry name" value="HISTONE ACETYLTRANSFERASE TYPE B CATALYTIC SUBUNIT"/>
    <property type="match status" value="1"/>
</dbReference>
<comment type="catalytic activity">
    <reaction evidence="10 11">
        <text>L-lysyl-[protein] + acetyl-CoA = N(6)-acetyl-L-lysyl-[protein] + CoA + H(+)</text>
        <dbReference type="Rhea" id="RHEA:45948"/>
        <dbReference type="Rhea" id="RHEA-COMP:9752"/>
        <dbReference type="Rhea" id="RHEA-COMP:10731"/>
        <dbReference type="ChEBI" id="CHEBI:15378"/>
        <dbReference type="ChEBI" id="CHEBI:29969"/>
        <dbReference type="ChEBI" id="CHEBI:57287"/>
        <dbReference type="ChEBI" id="CHEBI:57288"/>
        <dbReference type="ChEBI" id="CHEBI:61930"/>
        <dbReference type="EC" id="2.3.1.48"/>
    </reaction>
</comment>
<keyword evidence="5 11" id="KW-0808">Transferase</keyword>
<evidence type="ECO:0000256" key="11">
    <source>
        <dbReference type="PIRNR" id="PIRNR038084"/>
    </source>
</evidence>
<dbReference type="AlphaFoldDB" id="A0A6P3WVS7"/>
<evidence type="ECO:0000313" key="17">
    <source>
        <dbReference type="RefSeq" id="XP_014469764.1"/>
    </source>
</evidence>
<protein>
    <recommendedName>
        <fullName evidence="4 11">Histone acetyltransferase type B catalytic subunit</fullName>
        <ecNumber evidence="3 11">2.3.1.48</ecNumber>
    </recommendedName>
</protein>
<keyword evidence="6" id="KW-0227">DNA damage</keyword>
<keyword evidence="7" id="KW-0234">DNA repair</keyword>
<evidence type="ECO:0000256" key="1">
    <source>
        <dbReference type="ARBA" id="ARBA00004123"/>
    </source>
</evidence>
<dbReference type="InterPro" id="IPR016181">
    <property type="entry name" value="Acyl_CoA_acyltransferase"/>
</dbReference>
<dbReference type="GO" id="GO:0031509">
    <property type="term" value="P:subtelomeric heterochromatin formation"/>
    <property type="evidence" value="ECO:0007669"/>
    <property type="project" value="InterPro"/>
</dbReference>
<dbReference type="RefSeq" id="XP_014469764.1">
    <property type="nucleotide sequence ID" value="XM_014614278.1"/>
</dbReference>
<accession>A0A6P3WVS7</accession>
<comment type="similarity">
    <text evidence="2 11">Belongs to the HAT1 family.</text>
</comment>
<reference evidence="17" key="1">
    <citation type="submission" date="2025-08" db="UniProtKB">
        <authorList>
            <consortium name="RefSeq"/>
        </authorList>
    </citation>
    <scope>IDENTIFICATION</scope>
</reference>
<evidence type="ECO:0000259" key="15">
    <source>
        <dbReference type="PROSITE" id="PS51186"/>
    </source>
</evidence>
<evidence type="ECO:0000256" key="10">
    <source>
        <dbReference type="ARBA" id="ARBA00048017"/>
    </source>
</evidence>
<evidence type="ECO:0000256" key="13">
    <source>
        <dbReference type="PIRSR" id="PIRSR038084-2"/>
    </source>
</evidence>
<evidence type="ECO:0000313" key="16">
    <source>
        <dbReference type="Proteomes" id="UP000515204"/>
    </source>
</evidence>
<dbReference type="Gene3D" id="3.40.630.30">
    <property type="match status" value="1"/>
</dbReference>
<dbReference type="InterPro" id="IPR000182">
    <property type="entry name" value="GNAT_dom"/>
</dbReference>
<dbReference type="InterPro" id="IPR019467">
    <property type="entry name" value="Hat1_N"/>
</dbReference>
<evidence type="ECO:0000256" key="14">
    <source>
        <dbReference type="PIRSR" id="PIRSR038084-3"/>
    </source>
</evidence>
<keyword evidence="9 11" id="KW-0012">Acyltransferase</keyword>
<dbReference type="PIRSF" id="PIRSF038084">
    <property type="entry name" value="HAT-B_cat"/>
    <property type="match status" value="1"/>
</dbReference>
<dbReference type="GO" id="GO:0005634">
    <property type="term" value="C:nucleus"/>
    <property type="evidence" value="ECO:0007669"/>
    <property type="project" value="UniProtKB-SubCell"/>
</dbReference>
<dbReference type="GeneID" id="106741874"/>
<name>A0A6P3WVS7_DINQU</name>
<evidence type="ECO:0000256" key="6">
    <source>
        <dbReference type="ARBA" id="ARBA00022763"/>
    </source>
</evidence>
<dbReference type="GO" id="GO:0006281">
    <property type="term" value="P:DNA repair"/>
    <property type="evidence" value="ECO:0007669"/>
    <property type="project" value="UniProtKB-KW"/>
</dbReference>
<evidence type="ECO:0000256" key="8">
    <source>
        <dbReference type="ARBA" id="ARBA00023242"/>
    </source>
</evidence>
<dbReference type="KEGG" id="dqu:106741874"/>
<dbReference type="InterPro" id="IPR017380">
    <property type="entry name" value="Hist_AcTrfase_B-typ_cat-su"/>
</dbReference>
<comment type="subcellular location">
    <subcellularLocation>
        <location evidence="1">Nucleus</location>
    </subcellularLocation>
</comment>
<dbReference type="InterPro" id="IPR048776">
    <property type="entry name" value="HAT1_C"/>
</dbReference>
<keyword evidence="16" id="KW-1185">Reference proteome</keyword>
<evidence type="ECO:0000256" key="4">
    <source>
        <dbReference type="ARBA" id="ARBA00021268"/>
    </source>
</evidence>
<dbReference type="Pfam" id="PF10394">
    <property type="entry name" value="Hat1_N"/>
    <property type="match status" value="1"/>
</dbReference>
<feature type="site" description="Interaction with histone H4 N-terminus" evidence="14">
    <location>
        <position position="188"/>
    </location>
</feature>
<dbReference type="CTD" id="8520"/>
<dbReference type="GO" id="GO:0004402">
    <property type="term" value="F:histone acetyltransferase activity"/>
    <property type="evidence" value="ECO:0007669"/>
    <property type="project" value="UniProtKB-UniRule"/>
</dbReference>
<evidence type="ECO:0000256" key="12">
    <source>
        <dbReference type="PIRSR" id="PIRSR038084-1"/>
    </source>
</evidence>
<dbReference type="EC" id="2.3.1.48" evidence="3 11"/>
<evidence type="ECO:0000256" key="7">
    <source>
        <dbReference type="ARBA" id="ARBA00023204"/>
    </source>
</evidence>
<dbReference type="InterPro" id="IPR013523">
    <property type="entry name" value="Hist_AcTrfase_HAT1_C"/>
</dbReference>
<proteinExistence type="inferred from homology"/>
<dbReference type="FunFam" id="1.10.10.390:FF:000001">
    <property type="entry name" value="Histone acetyltransferase type B catalytic subunit"/>
    <property type="match status" value="1"/>
</dbReference>
<dbReference type="OrthoDB" id="10253098at2759"/>
<dbReference type="InterPro" id="IPR037113">
    <property type="entry name" value="Hat1_N_sf"/>
</dbReference>
<evidence type="ECO:0000256" key="2">
    <source>
        <dbReference type="ARBA" id="ARBA00010543"/>
    </source>
</evidence>